<comment type="caution">
    <text evidence="3">The sequence shown here is derived from an EMBL/GenBank/DDBJ whole genome shotgun (WGS) entry which is preliminary data.</text>
</comment>
<dbReference type="InterPro" id="IPR055357">
    <property type="entry name" value="LRR_At1g61320_AtMIF1"/>
</dbReference>
<evidence type="ECO:0000313" key="4">
    <source>
        <dbReference type="Proteomes" id="UP001324115"/>
    </source>
</evidence>
<keyword evidence="1" id="KW-0812">Transmembrane</keyword>
<dbReference type="Pfam" id="PF23622">
    <property type="entry name" value="LRR_At1g61320_AtMIF1"/>
    <property type="match status" value="1"/>
</dbReference>
<reference evidence="3 4" key="1">
    <citation type="journal article" date="2023" name="G3 (Bethesda)">
        <title>A haplotype-resolved chromosome-scale genome for Quercus rubra L. provides insights into the genetics of adaptive traits for red oak species.</title>
        <authorList>
            <person name="Kapoor B."/>
            <person name="Jenkins J."/>
            <person name="Schmutz J."/>
            <person name="Zhebentyayeva T."/>
            <person name="Kuelheim C."/>
            <person name="Coggeshall M."/>
            <person name="Heim C."/>
            <person name="Lasky J.R."/>
            <person name="Leites L."/>
            <person name="Islam-Faridi N."/>
            <person name="Romero-Severson J."/>
            <person name="DeLeo V.L."/>
            <person name="Lucas S.M."/>
            <person name="Lazic D."/>
            <person name="Gailing O."/>
            <person name="Carlson J."/>
            <person name="Staton M."/>
        </authorList>
    </citation>
    <scope>NUCLEOTIDE SEQUENCE [LARGE SCALE GENOMIC DNA]</scope>
    <source>
        <strain evidence="3">Pseudo-F2</strain>
    </source>
</reference>
<dbReference type="Gene3D" id="1.20.1280.50">
    <property type="match status" value="1"/>
</dbReference>
<dbReference type="Proteomes" id="UP001324115">
    <property type="component" value="Unassembled WGS sequence"/>
</dbReference>
<dbReference type="PANTHER" id="PTHR31900:SF34">
    <property type="entry name" value="EMB|CAB62440.1-RELATED"/>
    <property type="match status" value="1"/>
</dbReference>
<dbReference type="InterPro" id="IPR001810">
    <property type="entry name" value="F-box_dom"/>
</dbReference>
<dbReference type="AlphaFoldDB" id="A0AAN7FCE3"/>
<sequence>MAQSKSKCRKLKYVDRISDLPDSLICHILSFLPTKHAVATAILATRWKQLWTMVPTLDFGEDDFVFRVLALRKPFPVKKFRLVLRRVDVNQSHVLTWVSYAIEHGVQELHLLVKRNRTCELPRSLFSCESLEVLELKGLIVLDCPPSVHLPNLKHLYLRKIEYANDDSFHRLLTGSPNLLRLHVLNEPYDNVNLVFNNPKLEYLNIDNQVEDPRFGKLQINAPNLKFLILNNSNFQDFSVGKGTNVVEAYVKLFERYQLQPHEHENDGDCIVKLLKALPNVRNLTLRHNKSLSFASANDIPIFNNLSHLRLEVKCCKSHLLPILLQSSPNLENLILSKVDTEGPHESYWTEPVNVPKCLKSHLRTISLLQFKGLKHELKLVTYMLENAKVLERMDILSGSSSYKKNFRILKKLFELPRASSTCEFKFSTVIYLFYEFYIELYFIMIAYVKF</sequence>
<dbReference type="InterPro" id="IPR032675">
    <property type="entry name" value="LRR_dom_sf"/>
</dbReference>
<dbReference type="InterPro" id="IPR036047">
    <property type="entry name" value="F-box-like_dom_sf"/>
</dbReference>
<organism evidence="3 4">
    <name type="scientific">Quercus rubra</name>
    <name type="common">Northern red oak</name>
    <name type="synonym">Quercus borealis</name>
    <dbReference type="NCBI Taxonomy" id="3512"/>
    <lineage>
        <taxon>Eukaryota</taxon>
        <taxon>Viridiplantae</taxon>
        <taxon>Streptophyta</taxon>
        <taxon>Embryophyta</taxon>
        <taxon>Tracheophyta</taxon>
        <taxon>Spermatophyta</taxon>
        <taxon>Magnoliopsida</taxon>
        <taxon>eudicotyledons</taxon>
        <taxon>Gunneridae</taxon>
        <taxon>Pentapetalae</taxon>
        <taxon>rosids</taxon>
        <taxon>fabids</taxon>
        <taxon>Fagales</taxon>
        <taxon>Fagaceae</taxon>
        <taxon>Quercus</taxon>
    </lineage>
</organism>
<accession>A0AAN7FCE3</accession>
<dbReference type="PROSITE" id="PS50181">
    <property type="entry name" value="FBOX"/>
    <property type="match status" value="1"/>
</dbReference>
<protein>
    <recommendedName>
        <fullName evidence="2">F-box domain-containing protein</fullName>
    </recommendedName>
</protein>
<name>A0AAN7FCE3_QUERU</name>
<dbReference type="SUPFAM" id="SSF52047">
    <property type="entry name" value="RNI-like"/>
    <property type="match status" value="1"/>
</dbReference>
<dbReference type="EMBL" id="JAXUIC010000005">
    <property type="protein sequence ID" value="KAK4590520.1"/>
    <property type="molecule type" value="Genomic_DNA"/>
</dbReference>
<dbReference type="Pfam" id="PF00646">
    <property type="entry name" value="F-box"/>
    <property type="match status" value="1"/>
</dbReference>
<keyword evidence="1" id="KW-0472">Membrane</keyword>
<gene>
    <name evidence="3" type="ORF">RGQ29_020892</name>
</gene>
<dbReference type="PANTHER" id="PTHR31900">
    <property type="entry name" value="F-BOX/RNI SUPERFAMILY PROTEIN-RELATED"/>
    <property type="match status" value="1"/>
</dbReference>
<dbReference type="SMART" id="SM00579">
    <property type="entry name" value="FBD"/>
    <property type="match status" value="1"/>
</dbReference>
<proteinExistence type="predicted"/>
<dbReference type="InterPro" id="IPR053781">
    <property type="entry name" value="F-box_AtFBL13-like"/>
</dbReference>
<keyword evidence="4" id="KW-1185">Reference proteome</keyword>
<evidence type="ECO:0000259" key="2">
    <source>
        <dbReference type="PROSITE" id="PS50181"/>
    </source>
</evidence>
<dbReference type="InterPro" id="IPR006566">
    <property type="entry name" value="FBD"/>
</dbReference>
<evidence type="ECO:0000256" key="1">
    <source>
        <dbReference type="SAM" id="Phobius"/>
    </source>
</evidence>
<evidence type="ECO:0000313" key="3">
    <source>
        <dbReference type="EMBL" id="KAK4590520.1"/>
    </source>
</evidence>
<dbReference type="InterPro" id="IPR050232">
    <property type="entry name" value="FBL13/AtMIF1-like"/>
</dbReference>
<feature type="transmembrane region" description="Helical" evidence="1">
    <location>
        <begin position="430"/>
        <end position="449"/>
    </location>
</feature>
<dbReference type="SUPFAM" id="SSF81383">
    <property type="entry name" value="F-box domain"/>
    <property type="match status" value="1"/>
</dbReference>
<dbReference type="Gene3D" id="3.80.10.10">
    <property type="entry name" value="Ribonuclease Inhibitor"/>
    <property type="match status" value="1"/>
</dbReference>
<keyword evidence="1" id="KW-1133">Transmembrane helix</keyword>
<dbReference type="CDD" id="cd22160">
    <property type="entry name" value="F-box_AtFBL13-like"/>
    <property type="match status" value="1"/>
</dbReference>
<feature type="domain" description="F-box" evidence="2">
    <location>
        <begin position="14"/>
        <end position="69"/>
    </location>
</feature>